<feature type="domain" description="Helicase Sen1 N-terminal" evidence="7">
    <location>
        <begin position="85"/>
        <end position="423"/>
    </location>
</feature>
<gene>
    <name evidence="11" type="ORF">KC19_12G000100</name>
</gene>
<dbReference type="Pfam" id="PF23576">
    <property type="entry name" value="SEN1_barrel"/>
    <property type="match status" value="1"/>
</dbReference>
<evidence type="ECO:0000313" key="11">
    <source>
        <dbReference type="EMBL" id="KAG0553297.1"/>
    </source>
</evidence>
<accession>A0A8T0G4C5</accession>
<evidence type="ECO:0000256" key="1">
    <source>
        <dbReference type="ARBA" id="ARBA00022741"/>
    </source>
</evidence>
<dbReference type="PANTHER" id="PTHR10887:SF495">
    <property type="entry name" value="HELICASE SENATAXIN ISOFORM X1-RELATED"/>
    <property type="match status" value="1"/>
</dbReference>
<dbReference type="GO" id="GO:0005694">
    <property type="term" value="C:chromosome"/>
    <property type="evidence" value="ECO:0007669"/>
    <property type="project" value="UniProtKB-ARBA"/>
</dbReference>
<keyword evidence="3" id="KW-0347">Helicase</keyword>
<protein>
    <submittedName>
        <fullName evidence="11">Uncharacterized protein</fullName>
    </submittedName>
</protein>
<feature type="compositionally biased region" description="Polar residues" evidence="6">
    <location>
        <begin position="2384"/>
        <end position="2395"/>
    </location>
</feature>
<dbReference type="InterPro" id="IPR027417">
    <property type="entry name" value="P-loop_NTPase"/>
</dbReference>
<dbReference type="Gene3D" id="3.40.50.300">
    <property type="entry name" value="P-loop containing nucleotide triphosphate hydrolases"/>
    <property type="match status" value="2"/>
</dbReference>
<feature type="compositionally biased region" description="Basic and acidic residues" evidence="6">
    <location>
        <begin position="2150"/>
        <end position="2183"/>
    </location>
</feature>
<dbReference type="InterPro" id="IPR041679">
    <property type="entry name" value="DNA2/NAM7-like_C"/>
</dbReference>
<dbReference type="FunFam" id="3.40.50.300:FF:000326">
    <property type="entry name" value="P-loop containing nucleoside triphosphate hydrolase"/>
    <property type="match status" value="1"/>
</dbReference>
<evidence type="ECO:0000259" key="9">
    <source>
        <dbReference type="Pfam" id="PF13087"/>
    </source>
</evidence>
<dbReference type="Proteomes" id="UP000822688">
    <property type="component" value="Chromosome 12"/>
</dbReference>
<dbReference type="InterPro" id="IPR047187">
    <property type="entry name" value="SF1_C_Upf1"/>
</dbReference>
<feature type="compositionally biased region" description="Acidic residues" evidence="6">
    <location>
        <begin position="939"/>
        <end position="948"/>
    </location>
</feature>
<evidence type="ECO:0000259" key="10">
    <source>
        <dbReference type="Pfam" id="PF23576"/>
    </source>
</evidence>
<feature type="compositionally biased region" description="Acidic residues" evidence="6">
    <location>
        <begin position="1004"/>
        <end position="1028"/>
    </location>
</feature>
<keyword evidence="1" id="KW-0547">Nucleotide-binding</keyword>
<dbReference type="GO" id="GO:0016787">
    <property type="term" value="F:hydrolase activity"/>
    <property type="evidence" value="ECO:0007669"/>
    <property type="project" value="UniProtKB-KW"/>
</dbReference>
<dbReference type="GO" id="GO:0005524">
    <property type="term" value="F:ATP binding"/>
    <property type="evidence" value="ECO:0007669"/>
    <property type="project" value="UniProtKB-KW"/>
</dbReference>
<dbReference type="SUPFAM" id="SSF52540">
    <property type="entry name" value="P-loop containing nucleoside triphosphate hydrolases"/>
    <property type="match status" value="1"/>
</dbReference>
<feature type="region of interest" description="Disordered" evidence="6">
    <location>
        <begin position="922"/>
        <end position="957"/>
    </location>
</feature>
<dbReference type="InterPro" id="IPR016024">
    <property type="entry name" value="ARM-type_fold"/>
</dbReference>
<feature type="region of interest" description="Disordered" evidence="6">
    <location>
        <begin position="2150"/>
        <end position="2280"/>
    </location>
</feature>
<keyword evidence="12" id="KW-1185">Reference proteome</keyword>
<evidence type="ECO:0000259" key="8">
    <source>
        <dbReference type="Pfam" id="PF13086"/>
    </source>
</evidence>
<feature type="coiled-coil region" evidence="5">
    <location>
        <begin position="1720"/>
        <end position="1747"/>
    </location>
</feature>
<dbReference type="InterPro" id="IPR056474">
    <property type="entry name" value="SEN1_barrel"/>
</dbReference>
<feature type="region of interest" description="Disordered" evidence="6">
    <location>
        <begin position="996"/>
        <end position="1089"/>
    </location>
</feature>
<dbReference type="GO" id="GO:0004386">
    <property type="term" value="F:helicase activity"/>
    <property type="evidence" value="ECO:0007669"/>
    <property type="project" value="UniProtKB-KW"/>
</dbReference>
<dbReference type="InterPro" id="IPR045055">
    <property type="entry name" value="DNA2/NAM7-like"/>
</dbReference>
<feature type="region of interest" description="Disordered" evidence="6">
    <location>
        <begin position="2104"/>
        <end position="2125"/>
    </location>
</feature>
<dbReference type="Pfam" id="PF12726">
    <property type="entry name" value="SEN1_N"/>
    <property type="match status" value="1"/>
</dbReference>
<comment type="caution">
    <text evidence="11">The sequence shown here is derived from an EMBL/GenBank/DDBJ whole genome shotgun (WGS) entry which is preliminary data.</text>
</comment>
<organism evidence="11 12">
    <name type="scientific">Ceratodon purpureus</name>
    <name type="common">Fire moss</name>
    <name type="synonym">Dicranum purpureum</name>
    <dbReference type="NCBI Taxonomy" id="3225"/>
    <lineage>
        <taxon>Eukaryota</taxon>
        <taxon>Viridiplantae</taxon>
        <taxon>Streptophyta</taxon>
        <taxon>Embryophyta</taxon>
        <taxon>Bryophyta</taxon>
        <taxon>Bryophytina</taxon>
        <taxon>Bryopsida</taxon>
        <taxon>Dicranidae</taxon>
        <taxon>Pseudoditrichales</taxon>
        <taxon>Ditrichaceae</taxon>
        <taxon>Ceratodon</taxon>
    </lineage>
</organism>
<evidence type="ECO:0000256" key="2">
    <source>
        <dbReference type="ARBA" id="ARBA00022801"/>
    </source>
</evidence>
<dbReference type="CDD" id="cd18808">
    <property type="entry name" value="SF1_C_Upf1"/>
    <property type="match status" value="1"/>
</dbReference>
<feature type="domain" description="DNA2/NAM7 helicase helicase" evidence="8">
    <location>
        <begin position="1450"/>
        <end position="1848"/>
    </location>
</feature>
<feature type="region of interest" description="Disordered" evidence="6">
    <location>
        <begin position="2476"/>
        <end position="2597"/>
    </location>
</feature>
<reference evidence="11" key="1">
    <citation type="submission" date="2020-06" db="EMBL/GenBank/DDBJ databases">
        <title>WGS assembly of Ceratodon purpureus strain R40.</title>
        <authorList>
            <person name="Carey S.B."/>
            <person name="Jenkins J."/>
            <person name="Shu S."/>
            <person name="Lovell J.T."/>
            <person name="Sreedasyam A."/>
            <person name="Maumus F."/>
            <person name="Tiley G.P."/>
            <person name="Fernandez-Pozo N."/>
            <person name="Barry K."/>
            <person name="Chen C."/>
            <person name="Wang M."/>
            <person name="Lipzen A."/>
            <person name="Daum C."/>
            <person name="Saski C.A."/>
            <person name="Payton A.C."/>
            <person name="Mcbreen J.C."/>
            <person name="Conrad R.E."/>
            <person name="Kollar L.M."/>
            <person name="Olsson S."/>
            <person name="Huttunen S."/>
            <person name="Landis J.B."/>
            <person name="Wickett N.J."/>
            <person name="Johnson M.G."/>
            <person name="Rensing S.A."/>
            <person name="Grimwood J."/>
            <person name="Schmutz J."/>
            <person name="Mcdaniel S.F."/>
        </authorList>
    </citation>
    <scope>NUCLEOTIDE SEQUENCE</scope>
    <source>
        <strain evidence="11">R40</strain>
    </source>
</reference>
<dbReference type="InterPro" id="IPR024481">
    <property type="entry name" value="Helicase_Sen1_N"/>
</dbReference>
<feature type="compositionally biased region" description="Polar residues" evidence="6">
    <location>
        <begin position="2254"/>
        <end position="2263"/>
    </location>
</feature>
<proteinExistence type="predicted"/>
<dbReference type="EMBL" id="CM026433">
    <property type="protein sequence ID" value="KAG0553297.1"/>
    <property type="molecule type" value="Genomic_DNA"/>
</dbReference>
<keyword evidence="4" id="KW-0067">ATP-binding</keyword>
<name>A0A8T0G4C5_CERPU</name>
<evidence type="ECO:0000256" key="5">
    <source>
        <dbReference type="SAM" id="Coils"/>
    </source>
</evidence>
<feature type="compositionally biased region" description="Basic and acidic residues" evidence="6">
    <location>
        <begin position="2243"/>
        <end position="2253"/>
    </location>
</feature>
<evidence type="ECO:0000256" key="3">
    <source>
        <dbReference type="ARBA" id="ARBA00022806"/>
    </source>
</evidence>
<feature type="region of interest" description="Disordered" evidence="6">
    <location>
        <begin position="2354"/>
        <end position="2447"/>
    </location>
</feature>
<keyword evidence="5" id="KW-0175">Coiled coil</keyword>
<feature type="region of interest" description="Disordered" evidence="6">
    <location>
        <begin position="2303"/>
        <end position="2334"/>
    </location>
</feature>
<feature type="domain" description="DNA2/NAM7 helicase-like C-terminal" evidence="9">
    <location>
        <begin position="1857"/>
        <end position="2062"/>
    </location>
</feature>
<evidence type="ECO:0000256" key="6">
    <source>
        <dbReference type="SAM" id="MobiDB-lite"/>
    </source>
</evidence>
<dbReference type="Pfam" id="PF13087">
    <property type="entry name" value="AAA_12"/>
    <property type="match status" value="1"/>
</dbReference>
<dbReference type="CDD" id="cd18042">
    <property type="entry name" value="DEXXQc_SETX"/>
    <property type="match status" value="1"/>
</dbReference>
<keyword evidence="2" id="KW-0378">Hydrolase</keyword>
<evidence type="ECO:0000313" key="12">
    <source>
        <dbReference type="Proteomes" id="UP000822688"/>
    </source>
</evidence>
<feature type="compositionally biased region" description="Basic and acidic residues" evidence="6">
    <location>
        <begin position="2481"/>
        <end position="2535"/>
    </location>
</feature>
<feature type="compositionally biased region" description="Basic and acidic residues" evidence="6">
    <location>
        <begin position="2267"/>
        <end position="2276"/>
    </location>
</feature>
<dbReference type="InterPro" id="IPR041677">
    <property type="entry name" value="DNA2/NAM7_AAA_11"/>
</dbReference>
<feature type="compositionally biased region" description="Low complexity" evidence="6">
    <location>
        <begin position="2548"/>
        <end position="2561"/>
    </location>
</feature>
<dbReference type="SUPFAM" id="SSF48371">
    <property type="entry name" value="ARM repeat"/>
    <property type="match status" value="1"/>
</dbReference>
<dbReference type="PANTHER" id="PTHR10887">
    <property type="entry name" value="DNA2/NAM7 HELICASE FAMILY"/>
    <property type="match status" value="1"/>
</dbReference>
<feature type="compositionally biased region" description="Basic and acidic residues" evidence="6">
    <location>
        <begin position="2191"/>
        <end position="2234"/>
    </location>
</feature>
<feature type="compositionally biased region" description="Basic and acidic residues" evidence="6">
    <location>
        <begin position="2303"/>
        <end position="2313"/>
    </location>
</feature>
<sequence>MAHAPAVASLHTRWLQIEEAYDDTDSDESDFSRLKELWFVEAFKLLENAPKEEHCWCTYGKIMDPLLEPFSFFFEQPQSDLHALWRRLCSELNACTKCVIAYHGSKERYSKTYHEAHVEPLLTVLQVLDEDRVATHLQTLMNIVREEKFDSRKHTMEVITVLFEVLMFPSLLEDAEVSERFAPFLLYVEETHDLALAKGPQYPGVYTLLVHSDQQVRRVAFTLVLSLEKIKDVQEMESIAPLLEKIMHCLEFEEFELGTSGVGQMNVNAGITQSSHVGKLRPRVRFKREALWRGLIKILERLQPAALEEGIVERYSVFVSIVLNRVSEYDDSVFYDVLKCLELLLSNLGYKFWLRTTFSAGVVRNTLVSQCFHSNLQRMHTSIFELFPPFLLSLETLQDEYERQRRRLLYFLLQQVPASKNFNLTMRWKARQVSFKIICSGYTMEPPLPPWECAHVWGPPLVETLKDPDMHDTFRPAAFDLIQTILAADTSALAAFSSKSEGLVHPWSHLLENGDIETGHELWDAPVVARDQEYWKILKKVSDTMSEGLEKWSCVPLLWIEVLGGVLAYPTSFYKSVLWAYSRIAIVDLPGDIKVLHPEVDSKVLRWESPRGYDDQSDSDACANVVPIQQHCLQLINTFKRYADGFLDRSSDVFHHLTMEPWFAEPLLLLLMNSNTDWKVVVQKVLSQSGASSSLESQLKLLCNGDISGSAVCDAVRHASRTLLNWPLENSERALSQLFFIGSKLLSLNEGAPATMENKSSVASRKICESVPVILWPLVGRTIVESKHLIGGRHELMLTRMFQLLPSVCKHMPISFRNALFGILNPKRNNVNWFHDLFALGILASKAVLRWWQNATFNVVENLVQSGGLSSALKDIISAFLMPGCPLEVGQQQRLKLLMESASASNPYTKDEYSWPVQDKSSTFVGSSGRGPRSTAEIIDLDSDDENAQDAPRQSKTIKVDPKTLDRDVIDLERLDHITSALSDVTVKDHKELVEDNRIGKEEGMEEDEDSGEEELDEEEMEEAEDPADSVPLASLFLKPQPTPSPRIVHPARRKPGGSKLTTLDKYVYKTPKPPTGRPVQRKRSNLQSRPRVLPSVFTNEGLSTLKQSGVFKEPVLAGKQPIVAEFVQKSKPQVLSNQDTLPRLPGHAARDKAVLRELVMDDDNNDFGKALNEAVRKKPERRQVMTLQMPGEQIRPGPVARPVPERAPPPKLDMWFRQILSMDYFSTVGLECLWTEDRHETAPLPSVPTKFPSVQEYKDIFKPLLLEEFKAQLVKSFGEISFDGNTCAVLRLMSLERVDDFQIGRFLADGGEDAVRNWKENDLLLLTRYRLEPKEPQSCHLLAKVDRKERGFKGTATTFLVKVCMPHGNSRLQNAKKHLLIRSKWHMTKVMNMVSQIREFQALSAVGNFPLLQTILGTSIPERHLPGKNGKAGLKGLTTDLGDRLRTDYNESQVSAIAAAVGKLDLAAEAHQLALVQGPPGTGKTRTIVGIVSALLAWELQSSKVSEKDNSRVSRNVRGGVSSSVAVARAWQDAALAAEISGGRENLSGLGKAKETTMTRGGSRKRRILVCAQSNGAVDELVGRLWKDGLYDKDGEFFRPSLVRVGNMNTVHPDSMDIFIDTVVEKRLAAERSATLVDGNRQQRIGLLRRKLEEVIESIEVLEASHAKRSGGDPLSRDVLSGQQDASEVVAVPENMNTELAKRVDRVVQEGDSAVQGKLNMLHGQRRRLYAELRDAEKEEKSIRDDEWAKRQEMRRTIIREADVVLTTLSGCGADVYHACMERFIPAKKFQPRKEVVEDDFFSAVVIDEAGQALEPATLIPLQLLKQTQARCVMVGDPKQLPATLLSTSLSRTNFETSMFERLQRAGYPVTMLNTQYRMHPEIRRFPSAHFYNNQLTDGLAEGSRKAPFHNEWCFAPYVFFDVVDGRQRIGSSNSLCNDAEADAALKICRVFQQRYPEDANSKSISVITPYNQQRLLLQDRFNRIFGSSKTFPIEFNTVDGYQGREVDIVIFSTVRALGEGNEGDITVRRSNKRIGFVGDVRRMNVALTRARFSLWIVGNATALQQDSHWAALISDAKARQLYFPVKDPFVFETGATAHLSRTTSLSPGSYLDKSKTNETSAGTTAEHIAIPKSSEMGRASSHLMERLGREHGVSEGREGVDLGVGGERRQIVNDARERSDCARNLGAERLPRRGGRPDSDAQTRRSGKSDSDIRTNHVGKTDLDKRTLEAARNDVTQDASSRSKRDVDSRTGRSGTESRGSQKMAEGRSSEKALTRTSVDGLSRKIGFVNDRADGVDELRRSLSKESETGLRKATGSAGRTTVANPDPGAFSLRARPEASYLDFTSGHFDKSSVTRATQNNPVDRVGRDRSSEERIERNRTSSHNRSGQSVAGSLSGVGFLNTGQRTGVRPDSLGSASASRDEGPRAQLGHMNRNPPDNTSYMKESEWELYMRKLQEGKQIVNNVQERSDCARNLGAERLPRRGGRPDSDAQTRRSGKSDSDIRTNHVGKTDLDKRTLEAAKRDADRSDDRRSAHPPPTKKQKVAGGSSSAARSSTRPSTVDDILSGLGSLSRSQVMGSKVIDESLSKHKTTRHF</sequence>
<evidence type="ECO:0000259" key="7">
    <source>
        <dbReference type="Pfam" id="PF12726"/>
    </source>
</evidence>
<evidence type="ECO:0000256" key="4">
    <source>
        <dbReference type="ARBA" id="ARBA00022840"/>
    </source>
</evidence>
<feature type="domain" description="Helicase SEN1 beta-barrel" evidence="10">
    <location>
        <begin position="1291"/>
        <end position="1391"/>
    </location>
</feature>
<feature type="compositionally biased region" description="Basic and acidic residues" evidence="6">
    <location>
        <begin position="2367"/>
        <end position="2382"/>
    </location>
</feature>
<dbReference type="Pfam" id="PF13086">
    <property type="entry name" value="AAA_11"/>
    <property type="match status" value="1"/>
</dbReference>